<evidence type="ECO:0000313" key="2">
    <source>
        <dbReference type="Proteomes" id="UP000664859"/>
    </source>
</evidence>
<dbReference type="Gene3D" id="1.25.40.20">
    <property type="entry name" value="Ankyrin repeat-containing domain"/>
    <property type="match status" value="1"/>
</dbReference>
<dbReference type="InterPro" id="IPR052050">
    <property type="entry name" value="SecEffector_AnkRepeat"/>
</dbReference>
<keyword evidence="2" id="KW-1185">Reference proteome</keyword>
<name>A0A835Z383_9STRA</name>
<evidence type="ECO:0000313" key="1">
    <source>
        <dbReference type="EMBL" id="KAG5185623.1"/>
    </source>
</evidence>
<sequence>MLEERLRAIQESCEQHQQDVYRREVLRSLGPEYWLYVSGVSKALRSAYMAVLAAHEGGYSSICVTSGAAAAQSLSTFRMAQQCGITQQQLEDEDCCEAVGRSGSLELIHLAVQAGMPVNTDALLGAAEVGSVEAVNELYTHMCDNGGNAEHVYAELLEARLDVGAYAAGSRADAARVREVLIWLLQQARPRRDWPEHYTTALCCRAAQCSRFETLRWLMTSGTALFGPYEHDATDAFEDSSAYQQYDAYKTCFVVPGSACFSIMDAAISSGHLHMVQWLHAQSHAFTAYSAGFAAAFNHLPLLRWLHAQGTEVCTFDAAKVLLCTAGSPPASPAQWAWLRQIGALDWSRPVERATLLRRVCQCTDRAVIMQQLLSEGVAWPDNLAELVETGEWSPSDVRNAVVAGCPFGQGWTSATCDYIRDYPAQVELAEDELAEDAHAIMQELHSAGCPCSCPRSA</sequence>
<comment type="caution">
    <text evidence="1">The sequence shown here is derived from an EMBL/GenBank/DDBJ whole genome shotgun (WGS) entry which is preliminary data.</text>
</comment>
<dbReference type="Proteomes" id="UP000664859">
    <property type="component" value="Unassembled WGS sequence"/>
</dbReference>
<dbReference type="EMBL" id="JAFCMP010000125">
    <property type="protein sequence ID" value="KAG5185623.1"/>
    <property type="molecule type" value="Genomic_DNA"/>
</dbReference>
<gene>
    <name evidence="1" type="ORF">JKP88DRAFT_289117</name>
</gene>
<dbReference type="InterPro" id="IPR036770">
    <property type="entry name" value="Ankyrin_rpt-contain_sf"/>
</dbReference>
<dbReference type="PANTHER" id="PTHR46586">
    <property type="entry name" value="ANKYRIN REPEAT-CONTAINING PROTEIN"/>
    <property type="match status" value="1"/>
</dbReference>
<dbReference type="AlphaFoldDB" id="A0A835Z383"/>
<reference evidence="1" key="1">
    <citation type="submission" date="2021-02" db="EMBL/GenBank/DDBJ databases">
        <title>First Annotated Genome of the Yellow-green Alga Tribonema minus.</title>
        <authorList>
            <person name="Mahan K.M."/>
        </authorList>
    </citation>
    <scope>NUCLEOTIDE SEQUENCE</scope>
    <source>
        <strain evidence="1">UTEX B ZZ1240</strain>
    </source>
</reference>
<dbReference type="PANTHER" id="PTHR46586:SF3">
    <property type="entry name" value="ANKYRIN REPEAT-CONTAINING PROTEIN"/>
    <property type="match status" value="1"/>
</dbReference>
<dbReference type="SUPFAM" id="SSF140860">
    <property type="entry name" value="Pseudo ankyrin repeat-like"/>
    <property type="match status" value="1"/>
</dbReference>
<organism evidence="1 2">
    <name type="scientific">Tribonema minus</name>
    <dbReference type="NCBI Taxonomy" id="303371"/>
    <lineage>
        <taxon>Eukaryota</taxon>
        <taxon>Sar</taxon>
        <taxon>Stramenopiles</taxon>
        <taxon>Ochrophyta</taxon>
        <taxon>PX clade</taxon>
        <taxon>Xanthophyceae</taxon>
        <taxon>Tribonematales</taxon>
        <taxon>Tribonemataceae</taxon>
        <taxon>Tribonema</taxon>
    </lineage>
</organism>
<accession>A0A835Z383</accession>
<protein>
    <submittedName>
        <fullName evidence="1">Uncharacterized protein</fullName>
    </submittedName>
</protein>
<proteinExistence type="predicted"/>